<comment type="caution">
    <text evidence="3">The sequence shown here is derived from an EMBL/GenBank/DDBJ whole genome shotgun (WGS) entry which is preliminary data.</text>
</comment>
<feature type="compositionally biased region" description="Low complexity" evidence="1">
    <location>
        <begin position="69"/>
        <end position="78"/>
    </location>
</feature>
<dbReference type="EMBL" id="SOZJ01000005">
    <property type="protein sequence ID" value="TGJ66296.1"/>
    <property type="molecule type" value="Genomic_DNA"/>
</dbReference>
<dbReference type="PANTHER" id="PTHR12460:SF0">
    <property type="entry name" value="CID DOMAIN-CONTAINING PROTEIN-RELATED"/>
    <property type="match status" value="1"/>
</dbReference>
<dbReference type="PANTHER" id="PTHR12460">
    <property type="entry name" value="CYCLIN-DEPENDENT KINASE INHIBITOR-RELATED PROTEIN"/>
    <property type="match status" value="1"/>
</dbReference>
<sequence>MARPRKLIFVLQAFWFLWATPTYSQSTHTLYYTTHFTSTITGYCSANILPMCENISWLSISQNISTTSGPNTSNANSASGGGGSSPPTGSGSGSLTGSSIGLSSSTGFSSTTTAQPAPSLFFLEGGESFSGYFAVLGEDGNVFLTDVETANGTGFSINSFGKVSTLEDPPQDLLYRRNSTASSRFRRRQDDLVEWGDLLAALPDIATTLGVTERFYFEGKELLLDTGGFTYTLYVQQQNGTYYLMKMARRGSNIPEFLTKLPLTWASTSGTVTLTKPPSSTPTNTGDLNPSNTFVYDIITSSKLEEFCSLLLGYFGTVTSTLSSIASIATGTTTLLETASFPRTETSTVIETSTGSRYTVWIIETATALRSKRMLDNGREIETTVTSYLRRTVTSDNIETPGPLKTFPAAQVRAGCSMAVTAPITSTTITTSITSEPYIEPVRSTSTPVVISATTSSTITYDILSTTLHGNGVLRAEITELAPSLRPMIYANRQVNGDTSIPTPGVQLGVFVTRQSWGVSYASHTHRALIITQHLRSGTVMNTYGWHISTSIIANPQSSSVISAYQISIAVIGSSVVTRRDMNAVEAAPSPVPDGTAAPEPAPVESAGASSSAAASSKAGSSSAAGASSSAAAGSSSAAAGSSSAAAGSSSAAASSEPPVSSSAASSSAAQSSSAPTAVGILYMDSSDGYLYPMKNLMSQLDGYENRDTFWVCTNDAAIPRTTLYLYRSTGFAELVARHEPTLTACSTFHSVLPMVIPATR</sequence>
<keyword evidence="2" id="KW-0732">Signal</keyword>
<accession>A0A8H2DU26</accession>
<dbReference type="AlphaFoldDB" id="A0A8H2DU26"/>
<protein>
    <submittedName>
        <fullName evidence="3">Uncharacterized protein</fullName>
    </submittedName>
</protein>
<feature type="compositionally biased region" description="Gly residues" evidence="1">
    <location>
        <begin position="79"/>
        <end position="94"/>
    </location>
</feature>
<feature type="compositionally biased region" description="Low complexity" evidence="1">
    <location>
        <begin position="597"/>
        <end position="610"/>
    </location>
</feature>
<feature type="region of interest" description="Disordered" evidence="1">
    <location>
        <begin position="69"/>
        <end position="98"/>
    </location>
</feature>
<dbReference type="GO" id="GO:0031124">
    <property type="term" value="P:mRNA 3'-end processing"/>
    <property type="evidence" value="ECO:0007669"/>
    <property type="project" value="TreeGrafter"/>
</dbReference>
<feature type="region of interest" description="Disordered" evidence="1">
    <location>
        <begin position="648"/>
        <end position="669"/>
    </location>
</feature>
<feature type="chain" id="PRO_5034884097" evidence="2">
    <location>
        <begin position="25"/>
        <end position="761"/>
    </location>
</feature>
<reference evidence="3 4" key="1">
    <citation type="submission" date="2019-03" db="EMBL/GenBank/DDBJ databases">
        <title>Nematode-trapping fungi genome.</title>
        <authorList>
            <person name="Vidal-Diez De Ulzurrun G."/>
        </authorList>
    </citation>
    <scope>NUCLEOTIDE SEQUENCE [LARGE SCALE GENOMIC DNA]</scope>
    <source>
        <strain evidence="3 4">TWF154</strain>
    </source>
</reference>
<name>A0A8H2DU26_ORBOL</name>
<dbReference type="GO" id="GO:0000993">
    <property type="term" value="F:RNA polymerase II complex binding"/>
    <property type="evidence" value="ECO:0007669"/>
    <property type="project" value="TreeGrafter"/>
</dbReference>
<evidence type="ECO:0000256" key="2">
    <source>
        <dbReference type="SAM" id="SignalP"/>
    </source>
</evidence>
<evidence type="ECO:0000313" key="4">
    <source>
        <dbReference type="Proteomes" id="UP000297595"/>
    </source>
</evidence>
<organism evidence="3 4">
    <name type="scientific">Orbilia oligospora</name>
    <name type="common">Nematode-trapping fungus</name>
    <name type="synonym">Arthrobotrys oligospora</name>
    <dbReference type="NCBI Taxonomy" id="2813651"/>
    <lineage>
        <taxon>Eukaryota</taxon>
        <taxon>Fungi</taxon>
        <taxon>Dikarya</taxon>
        <taxon>Ascomycota</taxon>
        <taxon>Pezizomycotina</taxon>
        <taxon>Orbiliomycetes</taxon>
        <taxon>Orbiliales</taxon>
        <taxon>Orbiliaceae</taxon>
        <taxon>Orbilia</taxon>
    </lineage>
</organism>
<gene>
    <name evidence="3" type="ORF">EYR41_007940</name>
</gene>
<evidence type="ECO:0000256" key="1">
    <source>
        <dbReference type="SAM" id="MobiDB-lite"/>
    </source>
</evidence>
<proteinExistence type="predicted"/>
<feature type="region of interest" description="Disordered" evidence="1">
    <location>
        <begin position="587"/>
        <end position="610"/>
    </location>
</feature>
<evidence type="ECO:0000313" key="3">
    <source>
        <dbReference type="EMBL" id="TGJ66296.1"/>
    </source>
</evidence>
<dbReference type="Proteomes" id="UP000297595">
    <property type="component" value="Unassembled WGS sequence"/>
</dbReference>
<feature type="signal peptide" evidence="2">
    <location>
        <begin position="1"/>
        <end position="24"/>
    </location>
</feature>